<proteinExistence type="predicted"/>
<organism evidence="2">
    <name type="scientific">viral metagenome</name>
    <dbReference type="NCBI Taxonomy" id="1070528"/>
    <lineage>
        <taxon>unclassified sequences</taxon>
        <taxon>metagenomes</taxon>
        <taxon>organismal metagenomes</taxon>
    </lineage>
</organism>
<feature type="domain" description="C2H2-type" evidence="1">
    <location>
        <begin position="34"/>
        <end position="58"/>
    </location>
</feature>
<sequence>MYNCECCNYSTEKKCNYNRHLNSKKHIKKINLCNKCPLCDYVSHRKENLKRHLKSGVHKELLTNLAFLQKNEMDDKIIGNLKNEKNDNINENLKKILLEQENLKKMIPKSSGNTIINNKLSINVFLNTQCKDAMSIQDFLNQLQFSLDDLTYTKNNGYVEGISNMFVKELENLDPKERPIHCSDKKRLQFYVKTPNKWEKDDDNTNINKAIGNVQKKQIELMYLWDKQNPGWENNDKLIMERLQIAKSVYGGVSNIERNKENKQIKKIISEKIDLDINIITN</sequence>
<evidence type="ECO:0000313" key="2">
    <source>
        <dbReference type="EMBL" id="QHT37704.1"/>
    </source>
</evidence>
<protein>
    <recommendedName>
        <fullName evidence="1">C2H2-type domain-containing protein</fullName>
    </recommendedName>
</protein>
<accession>A0A6C0F9E9</accession>
<reference evidence="2" key="1">
    <citation type="journal article" date="2020" name="Nature">
        <title>Giant virus diversity and host interactions through global metagenomics.</title>
        <authorList>
            <person name="Schulz F."/>
            <person name="Roux S."/>
            <person name="Paez-Espino D."/>
            <person name="Jungbluth S."/>
            <person name="Walsh D.A."/>
            <person name="Denef V.J."/>
            <person name="McMahon K.D."/>
            <person name="Konstantinidis K.T."/>
            <person name="Eloe-Fadrosh E.A."/>
            <person name="Kyrpides N.C."/>
            <person name="Woyke T."/>
        </authorList>
    </citation>
    <scope>NUCLEOTIDE SEQUENCE</scope>
    <source>
        <strain evidence="2">GVMAG-S-ERX555997-44</strain>
    </source>
</reference>
<dbReference type="EMBL" id="MN738807">
    <property type="protein sequence ID" value="QHT37704.1"/>
    <property type="molecule type" value="Genomic_DNA"/>
</dbReference>
<dbReference type="Pfam" id="PF13909">
    <property type="entry name" value="zf-H2C2_5"/>
    <property type="match status" value="1"/>
</dbReference>
<dbReference type="Gene3D" id="3.30.160.60">
    <property type="entry name" value="Classic Zinc Finger"/>
    <property type="match status" value="1"/>
</dbReference>
<dbReference type="AlphaFoldDB" id="A0A6C0F9E9"/>
<dbReference type="SMART" id="SM00355">
    <property type="entry name" value="ZnF_C2H2"/>
    <property type="match status" value="2"/>
</dbReference>
<dbReference type="InterPro" id="IPR013087">
    <property type="entry name" value="Znf_C2H2_type"/>
</dbReference>
<name>A0A6C0F9E9_9ZZZZ</name>
<evidence type="ECO:0000259" key="1">
    <source>
        <dbReference type="SMART" id="SM00355"/>
    </source>
</evidence>
<feature type="domain" description="C2H2-type" evidence="1">
    <location>
        <begin position="2"/>
        <end position="26"/>
    </location>
</feature>